<dbReference type="InterPro" id="IPR029069">
    <property type="entry name" value="HotDog_dom_sf"/>
</dbReference>
<dbReference type="Gene3D" id="2.40.160.210">
    <property type="entry name" value="Acyl-CoA thioesterase, double hotdog domain"/>
    <property type="match status" value="1"/>
</dbReference>
<dbReference type="PANTHER" id="PTHR11066">
    <property type="entry name" value="ACYL-COA THIOESTERASE"/>
    <property type="match status" value="1"/>
</dbReference>
<dbReference type="CDD" id="cd03444">
    <property type="entry name" value="Thioesterase_II_repeat1"/>
    <property type="match status" value="1"/>
</dbReference>
<gene>
    <name evidence="6" type="ORF">R5A26_19130</name>
</gene>
<evidence type="ECO:0000259" key="5">
    <source>
        <dbReference type="Pfam" id="PF20789"/>
    </source>
</evidence>
<keyword evidence="2" id="KW-0378">Hydrolase</keyword>
<proteinExistence type="inferred from homology"/>
<feature type="domain" description="Acyl-CoA thioesterase-like N-terminal HotDog" evidence="4">
    <location>
        <begin position="54"/>
        <end position="133"/>
    </location>
</feature>
<dbReference type="RefSeq" id="WP_266866244.1">
    <property type="nucleotide sequence ID" value="NZ_JAPEMW010000001.1"/>
</dbReference>
<evidence type="ECO:0000256" key="2">
    <source>
        <dbReference type="ARBA" id="ARBA00022801"/>
    </source>
</evidence>
<evidence type="ECO:0000259" key="4">
    <source>
        <dbReference type="Pfam" id="PF13622"/>
    </source>
</evidence>
<name>A0ABU4FDF1_9ACTN</name>
<dbReference type="EMBL" id="JAWMAJ010000058">
    <property type="protein sequence ID" value="MDV7218063.1"/>
    <property type="molecule type" value="Genomic_DNA"/>
</dbReference>
<evidence type="ECO:0000256" key="3">
    <source>
        <dbReference type="SAM" id="MobiDB-lite"/>
    </source>
</evidence>
<dbReference type="PANTHER" id="PTHR11066:SF34">
    <property type="entry name" value="ACYL-COENZYME A THIOESTERASE 8"/>
    <property type="match status" value="1"/>
</dbReference>
<feature type="compositionally biased region" description="Basic and acidic residues" evidence="3">
    <location>
        <begin position="16"/>
        <end position="34"/>
    </location>
</feature>
<evidence type="ECO:0000313" key="7">
    <source>
        <dbReference type="Proteomes" id="UP001187346"/>
    </source>
</evidence>
<dbReference type="CDD" id="cd03445">
    <property type="entry name" value="Thioesterase_II_repeat2"/>
    <property type="match status" value="1"/>
</dbReference>
<evidence type="ECO:0000313" key="6">
    <source>
        <dbReference type="EMBL" id="MDV7218063.1"/>
    </source>
</evidence>
<dbReference type="SUPFAM" id="SSF54637">
    <property type="entry name" value="Thioesterase/thiol ester dehydrase-isomerase"/>
    <property type="match status" value="2"/>
</dbReference>
<keyword evidence="7" id="KW-1185">Reference proteome</keyword>
<accession>A0ABU4FDF1</accession>
<protein>
    <submittedName>
        <fullName evidence="6">Acyl-CoA thioesterase II</fullName>
    </submittedName>
</protein>
<comment type="similarity">
    <text evidence="1">Belongs to the C/M/P thioester hydrolase family.</text>
</comment>
<dbReference type="InterPro" id="IPR049449">
    <property type="entry name" value="TesB_ACOT8-like_N"/>
</dbReference>
<reference evidence="6 7" key="1">
    <citation type="submission" date="2023-10" db="EMBL/GenBank/DDBJ databases">
        <title>Characterization of rhizosphere-enriched actinobacteria from wheat plants lab-grown on chernevaya soil.</title>
        <authorList>
            <person name="Tikhonova E.N."/>
            <person name="Konopkin A."/>
            <person name="Kravchenko I.K."/>
        </authorList>
    </citation>
    <scope>NUCLEOTIDE SEQUENCE [LARGE SCALE GENOMIC DNA]</scope>
    <source>
        <strain evidence="6 7">RR29</strain>
    </source>
</reference>
<feature type="region of interest" description="Disordered" evidence="3">
    <location>
        <begin position="1"/>
        <end position="34"/>
    </location>
</feature>
<dbReference type="Pfam" id="PF20789">
    <property type="entry name" value="4HBT_3C"/>
    <property type="match status" value="1"/>
</dbReference>
<organism evidence="6 7">
    <name type="scientific">Streptomyces prunicolor</name>
    <dbReference type="NCBI Taxonomy" id="67348"/>
    <lineage>
        <taxon>Bacteria</taxon>
        <taxon>Bacillati</taxon>
        <taxon>Actinomycetota</taxon>
        <taxon>Actinomycetes</taxon>
        <taxon>Kitasatosporales</taxon>
        <taxon>Streptomycetaceae</taxon>
        <taxon>Streptomyces</taxon>
    </lineage>
</organism>
<sequence length="313" mass="33626">MKETGSAAQPAGMDHAPSDRPAEQAEGHPPDLDGLFDLHRWSPSGFRAVGPNIGTARLFGGQAVAQALCAAGRTVPEGFRANSLHAHFLRSGETPGAVEYRVEIVRNGTTFATRRVAAVQQGTELLQLTASFHRPEPGLTHQTAVLDVPDPESLPTPEESLPDARGREWYRGIRARFPFDMRFVGAPPGVAAGTTAPPRHGVWFRAREPLGADPLLHACTLALVSDLFLLAAALPPHGLRMGTPGMLAVSLDHAVWFHDRAFRGDDWFFCAQEGSWAGGGRALCRSTVFDRRGTLVATVAQEGLIRVGPQSAR</sequence>
<evidence type="ECO:0000256" key="1">
    <source>
        <dbReference type="ARBA" id="ARBA00006538"/>
    </source>
</evidence>
<dbReference type="InterPro" id="IPR003703">
    <property type="entry name" value="Acyl_CoA_thio"/>
</dbReference>
<dbReference type="InterPro" id="IPR042171">
    <property type="entry name" value="Acyl-CoA_hotdog"/>
</dbReference>
<comment type="caution">
    <text evidence="6">The sequence shown here is derived from an EMBL/GenBank/DDBJ whole genome shotgun (WGS) entry which is preliminary data.</text>
</comment>
<dbReference type="Pfam" id="PF13622">
    <property type="entry name" value="4HBT_3"/>
    <property type="match status" value="1"/>
</dbReference>
<dbReference type="InterPro" id="IPR049450">
    <property type="entry name" value="ACOT8-like_C"/>
</dbReference>
<dbReference type="Proteomes" id="UP001187346">
    <property type="component" value="Unassembled WGS sequence"/>
</dbReference>
<feature type="domain" description="Acyl-CoA thioesterase-like C-terminal" evidence="5">
    <location>
        <begin position="164"/>
        <end position="305"/>
    </location>
</feature>